<evidence type="ECO:0000313" key="7">
    <source>
        <dbReference type="RefSeq" id="XP_033461329.1"/>
    </source>
</evidence>
<protein>
    <recommendedName>
        <fullName evidence="4">ER membrane protein complex subunit 2</fullName>
    </recommendedName>
</protein>
<dbReference type="GeneID" id="54366206"/>
<accession>A0A6J3M8U0</accession>
<dbReference type="AlphaFoldDB" id="A0A6J3M8U0"/>
<keyword evidence="6" id="KW-1185">Reference proteome</keyword>
<organism evidence="7">
    <name type="scientific">Dissoconium aciculare CBS 342.82</name>
    <dbReference type="NCBI Taxonomy" id="1314786"/>
    <lineage>
        <taxon>Eukaryota</taxon>
        <taxon>Fungi</taxon>
        <taxon>Dikarya</taxon>
        <taxon>Ascomycota</taxon>
        <taxon>Pezizomycotina</taxon>
        <taxon>Dothideomycetes</taxon>
        <taxon>Dothideomycetidae</taxon>
        <taxon>Mycosphaerellales</taxon>
        <taxon>Dissoconiaceae</taxon>
        <taxon>Dissoconium</taxon>
    </lineage>
</organism>
<reference evidence="7" key="3">
    <citation type="submission" date="2025-08" db="UniProtKB">
        <authorList>
            <consortium name="RefSeq"/>
        </authorList>
    </citation>
    <scope>IDENTIFICATION</scope>
    <source>
        <strain evidence="7">CBS 342.82</strain>
    </source>
</reference>
<feature type="domain" description="EMC2 TPR-like" evidence="5">
    <location>
        <begin position="104"/>
        <end position="203"/>
    </location>
</feature>
<name>A0A6J3M8U0_9PEZI</name>
<dbReference type="RefSeq" id="XP_033461329.1">
    <property type="nucleotide sequence ID" value="XM_033608406.1"/>
</dbReference>
<comment type="similarity">
    <text evidence="4">Belongs to the EMC2 family.</text>
</comment>
<evidence type="ECO:0000313" key="6">
    <source>
        <dbReference type="Proteomes" id="UP000504637"/>
    </source>
</evidence>
<keyword evidence="4" id="KW-0472">Membrane</keyword>
<comment type="function">
    <text evidence="4">Part of the endoplasmic reticulum membrane protein complex (EMC) that enables the energy-independent insertion into endoplasmic reticulum membranes of newly synthesized membrane proteins.</text>
</comment>
<dbReference type="PROSITE" id="PS50005">
    <property type="entry name" value="TPR"/>
    <property type="match status" value="1"/>
</dbReference>
<evidence type="ECO:0000256" key="3">
    <source>
        <dbReference type="PROSITE-ProRule" id="PRU00339"/>
    </source>
</evidence>
<dbReference type="InterPro" id="IPR019734">
    <property type="entry name" value="TPR_rpt"/>
</dbReference>
<comment type="subunit">
    <text evidence="4">Component of the ER membrane protein complex (EMC).</text>
</comment>
<dbReference type="Pfam" id="PF22890">
    <property type="entry name" value="TPR_EMC2"/>
    <property type="match status" value="1"/>
</dbReference>
<comment type="subcellular location">
    <subcellularLocation>
        <location evidence="4">Endoplasmic reticulum membrane</location>
        <topology evidence="4">Peripheral membrane protein</topology>
        <orientation evidence="4">Cytoplasmic side</orientation>
    </subcellularLocation>
</comment>
<dbReference type="SUPFAM" id="SSF48452">
    <property type="entry name" value="TPR-like"/>
    <property type="match status" value="1"/>
</dbReference>
<dbReference type="PANTHER" id="PTHR12760">
    <property type="entry name" value="TETRATRICOPEPTIDE REPEAT PROTEIN"/>
    <property type="match status" value="1"/>
</dbReference>
<evidence type="ECO:0000256" key="1">
    <source>
        <dbReference type="ARBA" id="ARBA00022737"/>
    </source>
</evidence>
<dbReference type="Proteomes" id="UP000504637">
    <property type="component" value="Unplaced"/>
</dbReference>
<proteinExistence type="inferred from homology"/>
<gene>
    <name evidence="7" type="ORF">K489DRAFT_430264</name>
</gene>
<dbReference type="InterPro" id="IPR039856">
    <property type="entry name" value="EMC2-like"/>
</dbReference>
<evidence type="ECO:0000256" key="4">
    <source>
        <dbReference type="RuleBase" id="RU367091"/>
    </source>
</evidence>
<reference evidence="7" key="1">
    <citation type="submission" date="2020-01" db="EMBL/GenBank/DDBJ databases">
        <authorList>
            <consortium name="DOE Joint Genome Institute"/>
            <person name="Haridas S."/>
            <person name="Albert R."/>
            <person name="Binder M."/>
            <person name="Bloem J."/>
            <person name="Labutti K."/>
            <person name="Salamov A."/>
            <person name="Andreopoulos B."/>
            <person name="Baker S.E."/>
            <person name="Barry K."/>
            <person name="Bills G."/>
            <person name="Bluhm B.H."/>
            <person name="Cannon C."/>
            <person name="Castanera R."/>
            <person name="Culley D.E."/>
            <person name="Daum C."/>
            <person name="Ezra D."/>
            <person name="Gonzalez J.B."/>
            <person name="Henrissat B."/>
            <person name="Kuo A."/>
            <person name="Liang C."/>
            <person name="Lipzen A."/>
            <person name="Lutzoni F."/>
            <person name="Magnuson J."/>
            <person name="Mondo S."/>
            <person name="Nolan M."/>
            <person name="Ohm R."/>
            <person name="Pangilinan J."/>
            <person name="Park H.-J."/>
            <person name="Ramirez L."/>
            <person name="Alfaro M."/>
            <person name="Sun H."/>
            <person name="Tritt A."/>
            <person name="Yoshinaga Y."/>
            <person name="Zwiers L.-H."/>
            <person name="Turgeon B.G."/>
            <person name="Goodwin S.B."/>
            <person name="Spatafora J.W."/>
            <person name="Crous P.W."/>
            <person name="Grigoriev I.V."/>
        </authorList>
    </citation>
    <scope>NUCLEOTIDE SEQUENCE</scope>
    <source>
        <strain evidence="7">CBS 342.82</strain>
    </source>
</reference>
<dbReference type="InterPro" id="IPR011990">
    <property type="entry name" value="TPR-like_helical_dom_sf"/>
</dbReference>
<reference evidence="7" key="2">
    <citation type="submission" date="2020-04" db="EMBL/GenBank/DDBJ databases">
        <authorList>
            <consortium name="NCBI Genome Project"/>
        </authorList>
    </citation>
    <scope>NUCLEOTIDE SEQUENCE</scope>
    <source>
        <strain evidence="7">CBS 342.82</strain>
    </source>
</reference>
<dbReference type="OrthoDB" id="124397at2759"/>
<evidence type="ECO:0000256" key="2">
    <source>
        <dbReference type="ARBA" id="ARBA00022803"/>
    </source>
</evidence>
<dbReference type="GO" id="GO:0072546">
    <property type="term" value="C:EMC complex"/>
    <property type="evidence" value="ECO:0007669"/>
    <property type="project" value="UniProtKB-UniRule"/>
</dbReference>
<sequence length="318" mass="35547">MATSLLQAPTNATPEVTLNLKEHAPEFFKSQRNWGLPWPLNLLLNSESQEKWQIYENILLACLRTGDNESAYLCLEELTDRFGVENDRVLALRALYKEATANTQQELATVMQQYQDMLKEDPSVISIRKRRAALLRSTGKIPEAVTALTNLVDTLPTDPEVWSELSDVYLSQGAFEQAIYSLEEVLLISPYAWNVHAKLGEVLYLSADRLEGEAQRKALAESMRRFCRSLELCDDYLRGFYGLKLTTSRLLQSAESATSGSPAPATATIQKLNELATAKLAEIVRRSTSGEKDRDGYNQTEILAARALLAQSTAAIQR</sequence>
<feature type="repeat" description="TPR" evidence="3">
    <location>
        <begin position="159"/>
        <end position="192"/>
    </location>
</feature>
<dbReference type="Gene3D" id="1.25.40.10">
    <property type="entry name" value="Tetratricopeptide repeat domain"/>
    <property type="match status" value="1"/>
</dbReference>
<dbReference type="InterPro" id="IPR055217">
    <property type="entry name" value="TPR_EMC2"/>
</dbReference>
<evidence type="ECO:0000259" key="5">
    <source>
        <dbReference type="Pfam" id="PF22890"/>
    </source>
</evidence>
<keyword evidence="2 3" id="KW-0802">TPR repeat</keyword>
<keyword evidence="4" id="KW-0256">Endoplasmic reticulum</keyword>
<keyword evidence="1" id="KW-0677">Repeat</keyword>